<evidence type="ECO:0000313" key="8">
    <source>
        <dbReference type="EMBL" id="VDK63409.1"/>
    </source>
</evidence>
<dbReference type="OrthoDB" id="440673at2759"/>
<dbReference type="AlphaFoldDB" id="A0A182DZF8"/>
<reference evidence="10" key="1">
    <citation type="submission" date="2016-06" db="UniProtKB">
        <authorList>
            <consortium name="WormBaseParasite"/>
        </authorList>
    </citation>
    <scope>IDENTIFICATION</scope>
</reference>
<evidence type="ECO:0000313" key="9">
    <source>
        <dbReference type="Proteomes" id="UP000271087"/>
    </source>
</evidence>
<evidence type="ECO:0000256" key="4">
    <source>
        <dbReference type="ARBA" id="ARBA00022664"/>
    </source>
</evidence>
<dbReference type="GO" id="GO:0008047">
    <property type="term" value="F:enzyme activator activity"/>
    <property type="evidence" value="ECO:0007669"/>
    <property type="project" value="InterPro"/>
</dbReference>
<dbReference type="InterPro" id="IPR011993">
    <property type="entry name" value="PH-like_dom_sf"/>
</dbReference>
<evidence type="ECO:0000256" key="5">
    <source>
        <dbReference type="ARBA" id="ARBA00023161"/>
    </source>
</evidence>
<accession>A0A182DZF8</accession>
<keyword evidence="9" id="KW-1185">Reference proteome</keyword>
<dbReference type="GO" id="GO:0000932">
    <property type="term" value="C:P-body"/>
    <property type="evidence" value="ECO:0007669"/>
    <property type="project" value="TreeGrafter"/>
</dbReference>
<feature type="region of interest" description="Disordered" evidence="6">
    <location>
        <begin position="376"/>
        <end position="400"/>
    </location>
</feature>
<dbReference type="Gene3D" id="2.30.29.30">
    <property type="entry name" value="Pleckstrin-homology domain (PH domain)/Phosphotyrosine-binding domain (PTB)"/>
    <property type="match status" value="1"/>
</dbReference>
<dbReference type="GO" id="GO:0000290">
    <property type="term" value="P:deadenylation-dependent decapping of nuclear-transcribed mRNA"/>
    <property type="evidence" value="ECO:0007669"/>
    <property type="project" value="InterPro"/>
</dbReference>
<organism evidence="10">
    <name type="scientific">Onchocerca ochengi</name>
    <name type="common">Filarial nematode worm</name>
    <dbReference type="NCBI Taxonomy" id="42157"/>
    <lineage>
        <taxon>Eukaryota</taxon>
        <taxon>Metazoa</taxon>
        <taxon>Ecdysozoa</taxon>
        <taxon>Nematoda</taxon>
        <taxon>Chromadorea</taxon>
        <taxon>Rhabditida</taxon>
        <taxon>Spirurina</taxon>
        <taxon>Spiruromorpha</taxon>
        <taxon>Filarioidea</taxon>
        <taxon>Onchocercidae</taxon>
        <taxon>Onchocerca</taxon>
    </lineage>
</organism>
<dbReference type="InterPro" id="IPR031953">
    <property type="entry name" value="mRNA_decap_C"/>
</dbReference>
<dbReference type="Pfam" id="PF16741">
    <property type="entry name" value="mRNA_decap_C"/>
    <property type="match status" value="1"/>
</dbReference>
<comment type="similarity">
    <text evidence="2">Belongs to the DCP1 family.</text>
</comment>
<dbReference type="GO" id="GO:0006397">
    <property type="term" value="P:mRNA processing"/>
    <property type="evidence" value="ECO:0007669"/>
    <property type="project" value="UniProtKB-KW"/>
</dbReference>
<evidence type="ECO:0000256" key="3">
    <source>
        <dbReference type="ARBA" id="ARBA00022490"/>
    </source>
</evidence>
<evidence type="ECO:0000256" key="6">
    <source>
        <dbReference type="SAM" id="MobiDB-lite"/>
    </source>
</evidence>
<dbReference type="STRING" id="42157.A0A182DZF8"/>
<dbReference type="WBParaSite" id="nOo.2.0.1.t01071-RA">
    <property type="protein sequence ID" value="nOo.2.0.1.t01071-RA"/>
    <property type="gene ID" value="nOo.2.0.1.g01071"/>
</dbReference>
<evidence type="ECO:0000256" key="2">
    <source>
        <dbReference type="ARBA" id="ARBA00008778"/>
    </source>
</evidence>
<dbReference type="Proteomes" id="UP000271087">
    <property type="component" value="Unassembled WGS sequence"/>
</dbReference>
<dbReference type="GO" id="GO:0031087">
    <property type="term" value="P:deadenylation-independent decapping of nuclear-transcribed mRNA"/>
    <property type="evidence" value="ECO:0007669"/>
    <property type="project" value="TreeGrafter"/>
</dbReference>
<keyword evidence="5" id="KW-0866">Nonsense-mediated mRNA decay</keyword>
<evidence type="ECO:0000313" key="10">
    <source>
        <dbReference type="WBParaSite" id="nOo.2.0.1.t01071-RA"/>
    </source>
</evidence>
<proteinExistence type="inferred from homology"/>
<feature type="domain" description="mRNA-decapping enzyme C-terminal" evidence="7">
    <location>
        <begin position="403"/>
        <end position="439"/>
    </location>
</feature>
<feature type="compositionally biased region" description="Basic and acidic residues" evidence="6">
    <location>
        <begin position="378"/>
        <end position="395"/>
    </location>
</feature>
<dbReference type="PANTHER" id="PTHR16290">
    <property type="entry name" value="TRANSCRIPTION FACTOR SMIF DECAPPING ENZYME DCP1"/>
    <property type="match status" value="1"/>
</dbReference>
<reference evidence="8 9" key="2">
    <citation type="submission" date="2018-08" db="EMBL/GenBank/DDBJ databases">
        <authorList>
            <person name="Laetsch R D."/>
            <person name="Stevens L."/>
            <person name="Kumar S."/>
            <person name="Blaxter L. M."/>
        </authorList>
    </citation>
    <scope>NUCLEOTIDE SEQUENCE [LARGE SCALE GENOMIC DNA]</scope>
</reference>
<keyword evidence="3" id="KW-0963">Cytoplasm</keyword>
<dbReference type="PANTHER" id="PTHR16290:SF0">
    <property type="entry name" value="DECAPPING PROTEIN 1, ISOFORM A"/>
    <property type="match status" value="1"/>
</dbReference>
<keyword evidence="4" id="KW-0507">mRNA processing</keyword>
<name>A0A182DZF8_ONCOC</name>
<dbReference type="EMBL" id="UYRW01000125">
    <property type="protein sequence ID" value="VDK63409.1"/>
    <property type="molecule type" value="Genomic_DNA"/>
</dbReference>
<dbReference type="Pfam" id="PF06058">
    <property type="entry name" value="DCP1"/>
    <property type="match status" value="1"/>
</dbReference>
<dbReference type="GO" id="GO:0003729">
    <property type="term" value="F:mRNA binding"/>
    <property type="evidence" value="ECO:0007669"/>
    <property type="project" value="TreeGrafter"/>
</dbReference>
<evidence type="ECO:0000259" key="7">
    <source>
        <dbReference type="Pfam" id="PF16741"/>
    </source>
</evidence>
<dbReference type="InterPro" id="IPR010334">
    <property type="entry name" value="Dcp1"/>
</dbReference>
<protein>
    <submittedName>
        <fullName evidence="10">mRNA_decap_C domain-containing protein</fullName>
    </submittedName>
</protein>
<dbReference type="CDD" id="cd09804">
    <property type="entry name" value="Dcp1"/>
    <property type="match status" value="1"/>
</dbReference>
<gene>
    <name evidence="8" type="ORF">NOO_LOCUS1071</name>
</gene>
<evidence type="ECO:0000256" key="1">
    <source>
        <dbReference type="ARBA" id="ARBA00004496"/>
    </source>
</evidence>
<dbReference type="SUPFAM" id="SSF50729">
    <property type="entry name" value="PH domain-like"/>
    <property type="match status" value="1"/>
</dbReference>
<sequence length="443" mass="50373">MLGLIIRAEEFIFIRLKLISINQLRECVGERLGAFWQTSHRTAYWNRIVRSRILWCIGGQPHYIHILRNLRYWINTQEECSYFVIKFCLLSKIEIDELDKGFQETETRFGNKMGDAMLVKKRPVSIDEMNLKSIQRLDPCAVAIVDKAVHAALYQFDKCRTQWVKTAIEGPLFLYKRADKPLHSLMIANRQSLEDHIEPITSPLRFFLETPYLFMNTQEGEIRGFWFFEEEDCTRLYKLLVKLASGSSPSTSANINNPKRAVSVNSQNGYSAHSNTAAGRDSRCKKLDQMPALLQQLLSQQTTAKLPNVPIRGALNADEIERQLILRGAKGEGDMVSTQNKSLAKVMGKRVSASEENEDDISNLVNNLSLCAASSSLKDVEKQRPKGENERDGTSKNDISQVASLTKDQLLVALKHLLKDDGFVTRLHHAYLDSINTRLGLRD</sequence>
<dbReference type="GO" id="GO:0000184">
    <property type="term" value="P:nuclear-transcribed mRNA catabolic process, nonsense-mediated decay"/>
    <property type="evidence" value="ECO:0007669"/>
    <property type="project" value="UniProtKB-KW"/>
</dbReference>
<comment type="subcellular location">
    <subcellularLocation>
        <location evidence="1">Cytoplasm</location>
    </subcellularLocation>
</comment>
<dbReference type="Gene3D" id="6.10.140.2030">
    <property type="match status" value="1"/>
</dbReference>